<comment type="subcellular location">
    <subcellularLocation>
        <location evidence="1">Nucleus</location>
    </subcellularLocation>
</comment>
<dbReference type="AlphaFoldDB" id="A0A7S2WFA0"/>
<feature type="region of interest" description="Disordered" evidence="7">
    <location>
        <begin position="516"/>
        <end position="611"/>
    </location>
</feature>
<evidence type="ECO:0000259" key="8">
    <source>
        <dbReference type="PROSITE" id="PS50102"/>
    </source>
</evidence>
<proteinExistence type="predicted"/>
<dbReference type="SUPFAM" id="SSF54928">
    <property type="entry name" value="RNA-binding domain, RBD"/>
    <property type="match status" value="2"/>
</dbReference>
<feature type="compositionally biased region" description="Polar residues" evidence="7">
    <location>
        <begin position="594"/>
        <end position="611"/>
    </location>
</feature>
<dbReference type="InterPro" id="IPR003107">
    <property type="entry name" value="HAT"/>
</dbReference>
<dbReference type="Pfam" id="PF00076">
    <property type="entry name" value="RRM_1"/>
    <property type="match status" value="1"/>
</dbReference>
<dbReference type="PANTHER" id="PTHR17204">
    <property type="entry name" value="PRE-MRNA PROCESSING PROTEIN PRP39-RELATED"/>
    <property type="match status" value="1"/>
</dbReference>
<dbReference type="GO" id="GO:0008380">
    <property type="term" value="P:RNA splicing"/>
    <property type="evidence" value="ECO:0007669"/>
    <property type="project" value="UniProtKB-KW"/>
</dbReference>
<dbReference type="SUPFAM" id="SSF48452">
    <property type="entry name" value="TPR-like"/>
    <property type="match status" value="1"/>
</dbReference>
<name>A0A7S2WFA0_9STRA</name>
<dbReference type="GO" id="GO:0006397">
    <property type="term" value="P:mRNA processing"/>
    <property type="evidence" value="ECO:0007669"/>
    <property type="project" value="UniProtKB-KW"/>
</dbReference>
<keyword evidence="5" id="KW-0539">Nucleus</keyword>
<gene>
    <name evidence="9" type="ORF">QSP1433_LOCUS8505</name>
</gene>
<keyword evidence="6" id="KW-0694">RNA-binding</keyword>
<dbReference type="CDD" id="cd00590">
    <property type="entry name" value="RRM_SF"/>
    <property type="match status" value="1"/>
</dbReference>
<dbReference type="SMART" id="SM00386">
    <property type="entry name" value="HAT"/>
    <property type="match status" value="4"/>
</dbReference>
<keyword evidence="3" id="KW-0677">Repeat</keyword>
<dbReference type="GO" id="GO:0005634">
    <property type="term" value="C:nucleus"/>
    <property type="evidence" value="ECO:0007669"/>
    <property type="project" value="UniProtKB-SubCell"/>
</dbReference>
<feature type="region of interest" description="Disordered" evidence="7">
    <location>
        <begin position="805"/>
        <end position="871"/>
    </location>
</feature>
<organism evidence="9">
    <name type="scientific">Mucochytrium quahogii</name>
    <dbReference type="NCBI Taxonomy" id="96639"/>
    <lineage>
        <taxon>Eukaryota</taxon>
        <taxon>Sar</taxon>
        <taxon>Stramenopiles</taxon>
        <taxon>Bigyra</taxon>
        <taxon>Labyrinthulomycetes</taxon>
        <taxon>Thraustochytrida</taxon>
        <taxon>Thraustochytriidae</taxon>
        <taxon>Mucochytrium</taxon>
    </lineage>
</organism>
<protein>
    <recommendedName>
        <fullName evidence="8">RRM domain-containing protein</fullName>
    </recommendedName>
</protein>
<dbReference type="InterPro" id="IPR011990">
    <property type="entry name" value="TPR-like_helical_dom_sf"/>
</dbReference>
<dbReference type="Pfam" id="PF23240">
    <property type="entry name" value="HAT_PRP39_N"/>
    <property type="match status" value="1"/>
</dbReference>
<feature type="region of interest" description="Disordered" evidence="7">
    <location>
        <begin position="1"/>
        <end position="29"/>
    </location>
</feature>
<feature type="compositionally biased region" description="Basic and acidic residues" evidence="7">
    <location>
        <begin position="836"/>
        <end position="845"/>
    </location>
</feature>
<evidence type="ECO:0000256" key="6">
    <source>
        <dbReference type="PROSITE-ProRule" id="PRU00176"/>
    </source>
</evidence>
<dbReference type="InterPro" id="IPR035979">
    <property type="entry name" value="RBD_domain_sf"/>
</dbReference>
<evidence type="ECO:0000313" key="9">
    <source>
        <dbReference type="EMBL" id="CAD9684636.1"/>
    </source>
</evidence>
<evidence type="ECO:0000256" key="3">
    <source>
        <dbReference type="ARBA" id="ARBA00022737"/>
    </source>
</evidence>
<dbReference type="GO" id="GO:0003723">
    <property type="term" value="F:RNA binding"/>
    <property type="evidence" value="ECO:0007669"/>
    <property type="project" value="UniProtKB-UniRule"/>
</dbReference>
<feature type="domain" description="RRM" evidence="8">
    <location>
        <begin position="712"/>
        <end position="801"/>
    </location>
</feature>
<dbReference type="InterPro" id="IPR000504">
    <property type="entry name" value="RRM_dom"/>
</dbReference>
<dbReference type="Gene3D" id="1.25.40.10">
    <property type="entry name" value="Tetratricopeptide repeat domain"/>
    <property type="match status" value="2"/>
</dbReference>
<evidence type="ECO:0000256" key="1">
    <source>
        <dbReference type="ARBA" id="ARBA00004123"/>
    </source>
</evidence>
<sequence>MTEQHEEHDVESESESESDSDMEIEESKIKDLEEKVAARPAMEYKAHKELVELLRTAGELLRVRTARERFSTYFPLTEQFWLEWIQDEEKLAMNKSAKLKVLELFDKACEDYFSVTLYTKRIEFAQQVYGEQDIPELRKVFERSILLGSHYSKGAEFWDKYIDFETRAGGQDAPQTVEVIKMGIMACVLFPSRSNLVQRVSLTAEEQADFEKVDQFVSQCNELTLDESESAHKIGTGRGDPKVWLEYISNVATLGKKVNTKSMEEAICCLYERAISTCCLRAHLWEEYLYYQQFVICDDVKALGTAKRATRNCPSESGLWCTILLITERQATDFASLVHQVNTILSQAVSSSFPSPDGYVNVLLVSCDIFRRGWLLEKSDTEKIKHVTEQFQYAIRFLKSYFPQYAPGNLKLVGSYTEWLEETGSSVEACYEVWTSFIESTAENIQTYRSAAKYFARMKHMELSRKIIKQGMHVFKRGGASGKGAKELGLCWLDLEARHGTKESLFECLRSTGPKPGAVGGIKQKRKRDVGGGNDKKRVQIENTSKRAVGGPNDKKRARVETSNQQEDSDKKKAKLGESSSEQAAKGESKCDATKTTQLASRQEQQEQKLQSINERSVFVVNFSYKSTPEEIKEHFSQCGSVLHVHLKTTKTGQSRGFGTIEFETPESVKKALEELNGSTLSGRVIEVTEIKKNKTKKDQLKSRVTGHDLDLTVYIGRLPANVCNTSEYFMNGDSALAISLRKCGSIEDVTVARNRASVVVRFETAEAAKAALELNNVEFSSWGEGEKDLSKKIIVERVKSRYVDEAKHSKKRSKQIDGPTKRLGGGNEPRRRRGKLDTRSEPTKKPTTKQAPTVDSGMKSNDFFSNLFKK</sequence>
<evidence type="ECO:0000256" key="5">
    <source>
        <dbReference type="ARBA" id="ARBA00023242"/>
    </source>
</evidence>
<accession>A0A7S2WFA0</accession>
<dbReference type="InterPro" id="IPR012677">
    <property type="entry name" value="Nucleotide-bd_a/b_plait_sf"/>
</dbReference>
<evidence type="ECO:0000256" key="7">
    <source>
        <dbReference type="SAM" id="MobiDB-lite"/>
    </source>
</evidence>
<keyword evidence="4" id="KW-0508">mRNA splicing</keyword>
<feature type="compositionally biased region" description="Acidic residues" evidence="7">
    <location>
        <begin position="9"/>
        <end position="24"/>
    </location>
</feature>
<evidence type="ECO:0000256" key="4">
    <source>
        <dbReference type="ARBA" id="ARBA00023187"/>
    </source>
</evidence>
<feature type="domain" description="RRM" evidence="8">
    <location>
        <begin position="616"/>
        <end position="693"/>
    </location>
</feature>
<dbReference type="Gene3D" id="3.30.70.330">
    <property type="match status" value="2"/>
</dbReference>
<keyword evidence="2" id="KW-0507">mRNA processing</keyword>
<dbReference type="EMBL" id="HBHK01013545">
    <property type="protein sequence ID" value="CAD9684636.1"/>
    <property type="molecule type" value="Transcribed_RNA"/>
</dbReference>
<dbReference type="PROSITE" id="PS50102">
    <property type="entry name" value="RRM"/>
    <property type="match status" value="2"/>
</dbReference>
<dbReference type="SMART" id="SM00360">
    <property type="entry name" value="RRM"/>
    <property type="match status" value="2"/>
</dbReference>
<reference evidence="9" key="1">
    <citation type="submission" date="2021-01" db="EMBL/GenBank/DDBJ databases">
        <authorList>
            <person name="Corre E."/>
            <person name="Pelletier E."/>
            <person name="Niang G."/>
            <person name="Scheremetjew M."/>
            <person name="Finn R."/>
            <person name="Kale V."/>
            <person name="Holt S."/>
            <person name="Cochrane G."/>
            <person name="Meng A."/>
            <person name="Brown T."/>
            <person name="Cohen L."/>
        </authorList>
    </citation>
    <scope>NUCLEOTIDE SEQUENCE</scope>
    <source>
        <strain evidence="9">NY070348D</strain>
    </source>
</reference>
<evidence type="ECO:0000256" key="2">
    <source>
        <dbReference type="ARBA" id="ARBA00022664"/>
    </source>
</evidence>